<name>A0ACB9C9P4_9ASTR</name>
<dbReference type="EMBL" id="CM042038">
    <property type="protein sequence ID" value="KAI3731012.1"/>
    <property type="molecule type" value="Genomic_DNA"/>
</dbReference>
<reference evidence="1 2" key="2">
    <citation type="journal article" date="2022" name="Mol. Ecol. Resour.">
        <title>The genomes of chicory, endive, great burdock and yacon provide insights into Asteraceae paleo-polyploidization history and plant inulin production.</title>
        <authorList>
            <person name="Fan W."/>
            <person name="Wang S."/>
            <person name="Wang H."/>
            <person name="Wang A."/>
            <person name="Jiang F."/>
            <person name="Liu H."/>
            <person name="Zhao H."/>
            <person name="Xu D."/>
            <person name="Zhang Y."/>
        </authorList>
    </citation>
    <scope>NUCLEOTIDE SEQUENCE [LARGE SCALE GENOMIC DNA]</scope>
    <source>
        <strain evidence="2">cv. Yunnan</strain>
        <tissue evidence="1">Leaves</tissue>
    </source>
</reference>
<dbReference type="Proteomes" id="UP001056120">
    <property type="component" value="Linkage Group LG21"/>
</dbReference>
<accession>A0ACB9C9P4</accession>
<sequence length="335" mass="37445">MGQTLDWIDSHSAWAYNIGLSSKEKLDGIDCAAVDTISANQAIKDGETIVSHGEMYELGFFSPGNTKNRYLGIWYKKISTGKVVWVANRETPINDTSVSISVGSNSFVAQLLDTGNLVVWDRSRNSTNQNVIWESFDYPGDTLLPGMKFGKNMVTGLQRFMTSWKSPDDPSSGLYDHILDTNGYPQIFGRQGSVLLSRLGPWTGVTFSGFATEIPNPVFSAEFVINQKEIYHKYELVSSVVERRVLTWDGKIKILRWIDRKQEWVVYVEEIAAVLLNSVVLMEFAAPRTIHPVVVCKVSSRNSHKNGKNLIGQVGVDVKSLWIQGIGTGFRNIQE</sequence>
<organism evidence="1 2">
    <name type="scientific">Smallanthus sonchifolius</name>
    <dbReference type="NCBI Taxonomy" id="185202"/>
    <lineage>
        <taxon>Eukaryota</taxon>
        <taxon>Viridiplantae</taxon>
        <taxon>Streptophyta</taxon>
        <taxon>Embryophyta</taxon>
        <taxon>Tracheophyta</taxon>
        <taxon>Spermatophyta</taxon>
        <taxon>Magnoliopsida</taxon>
        <taxon>eudicotyledons</taxon>
        <taxon>Gunneridae</taxon>
        <taxon>Pentapetalae</taxon>
        <taxon>asterids</taxon>
        <taxon>campanulids</taxon>
        <taxon>Asterales</taxon>
        <taxon>Asteraceae</taxon>
        <taxon>Asteroideae</taxon>
        <taxon>Heliantheae alliance</taxon>
        <taxon>Millerieae</taxon>
        <taxon>Smallanthus</taxon>
    </lineage>
</organism>
<comment type="caution">
    <text evidence="1">The sequence shown here is derived from an EMBL/GenBank/DDBJ whole genome shotgun (WGS) entry which is preliminary data.</text>
</comment>
<keyword evidence="2" id="KW-1185">Reference proteome</keyword>
<protein>
    <submittedName>
        <fullName evidence="1">Uncharacterized protein</fullName>
    </submittedName>
</protein>
<proteinExistence type="predicted"/>
<reference evidence="2" key="1">
    <citation type="journal article" date="2022" name="Mol. Ecol. Resour.">
        <title>The genomes of chicory, endive, great burdock and yacon provide insights into Asteraceae palaeo-polyploidization history and plant inulin production.</title>
        <authorList>
            <person name="Fan W."/>
            <person name="Wang S."/>
            <person name="Wang H."/>
            <person name="Wang A."/>
            <person name="Jiang F."/>
            <person name="Liu H."/>
            <person name="Zhao H."/>
            <person name="Xu D."/>
            <person name="Zhang Y."/>
        </authorList>
    </citation>
    <scope>NUCLEOTIDE SEQUENCE [LARGE SCALE GENOMIC DNA]</scope>
    <source>
        <strain evidence="2">cv. Yunnan</strain>
    </source>
</reference>
<evidence type="ECO:0000313" key="1">
    <source>
        <dbReference type="EMBL" id="KAI3731012.1"/>
    </source>
</evidence>
<gene>
    <name evidence="1" type="ORF">L1987_62195</name>
</gene>
<evidence type="ECO:0000313" key="2">
    <source>
        <dbReference type="Proteomes" id="UP001056120"/>
    </source>
</evidence>